<gene>
    <name evidence="2" type="ORF">Syun_021332</name>
</gene>
<sequence>MSRKGKEVLAVKASFDQMSCRTEEVGVAYQLNFLIRWVEKGSDKDQGGGDMGTEKRGMMMRTRSRLRLRNMNGVFNKVGGDVSVGMRTIHKDINCLLKRATDVEKKTSCIGTYEGVR</sequence>
<keyword evidence="3" id="KW-1185">Reference proteome</keyword>
<name>A0AAP0NQZ1_9MAGN</name>
<evidence type="ECO:0000256" key="1">
    <source>
        <dbReference type="SAM" id="MobiDB-lite"/>
    </source>
</evidence>
<dbReference type="Proteomes" id="UP001420932">
    <property type="component" value="Unassembled WGS sequence"/>
</dbReference>
<protein>
    <submittedName>
        <fullName evidence="2">Uncharacterized protein</fullName>
    </submittedName>
</protein>
<comment type="caution">
    <text evidence="2">The sequence shown here is derived from an EMBL/GenBank/DDBJ whole genome shotgun (WGS) entry which is preliminary data.</text>
</comment>
<organism evidence="2 3">
    <name type="scientific">Stephania yunnanensis</name>
    <dbReference type="NCBI Taxonomy" id="152371"/>
    <lineage>
        <taxon>Eukaryota</taxon>
        <taxon>Viridiplantae</taxon>
        <taxon>Streptophyta</taxon>
        <taxon>Embryophyta</taxon>
        <taxon>Tracheophyta</taxon>
        <taxon>Spermatophyta</taxon>
        <taxon>Magnoliopsida</taxon>
        <taxon>Ranunculales</taxon>
        <taxon>Menispermaceae</taxon>
        <taxon>Menispermoideae</taxon>
        <taxon>Cissampelideae</taxon>
        <taxon>Stephania</taxon>
    </lineage>
</organism>
<dbReference type="AlphaFoldDB" id="A0AAP0NQZ1"/>
<reference evidence="2 3" key="1">
    <citation type="submission" date="2024-01" db="EMBL/GenBank/DDBJ databases">
        <title>Genome assemblies of Stephania.</title>
        <authorList>
            <person name="Yang L."/>
        </authorList>
    </citation>
    <scope>NUCLEOTIDE SEQUENCE [LARGE SCALE GENOMIC DNA]</scope>
    <source>
        <strain evidence="2">YNDBR</strain>
        <tissue evidence="2">Leaf</tissue>
    </source>
</reference>
<feature type="compositionally biased region" description="Basic and acidic residues" evidence="1">
    <location>
        <begin position="41"/>
        <end position="57"/>
    </location>
</feature>
<evidence type="ECO:0000313" key="3">
    <source>
        <dbReference type="Proteomes" id="UP001420932"/>
    </source>
</evidence>
<feature type="region of interest" description="Disordered" evidence="1">
    <location>
        <begin position="41"/>
        <end position="63"/>
    </location>
</feature>
<accession>A0AAP0NQZ1</accession>
<evidence type="ECO:0000313" key="2">
    <source>
        <dbReference type="EMBL" id="KAK9114535.1"/>
    </source>
</evidence>
<dbReference type="EMBL" id="JBBNAF010000009">
    <property type="protein sequence ID" value="KAK9114535.1"/>
    <property type="molecule type" value="Genomic_DNA"/>
</dbReference>
<proteinExistence type="predicted"/>